<sequence length="126" mass="13077">VPRALQGRVRVPRALHGHEGRLTRLAPAPRALGARAMSDDEQTLLETHAPMEGGAQLSHGPGTAAETGAAALAGAAGTVTDPPATLRARMIADLANFVPAGTNVEAVADVLLYHDFANMHEVMEVD</sequence>
<feature type="non-terminal residue" evidence="1">
    <location>
        <position position="126"/>
    </location>
</feature>
<dbReference type="EMBL" id="UINC01225802">
    <property type="protein sequence ID" value="SVE56021.1"/>
    <property type="molecule type" value="Genomic_DNA"/>
</dbReference>
<feature type="non-terminal residue" evidence="1">
    <location>
        <position position="1"/>
    </location>
</feature>
<evidence type="ECO:0000313" key="1">
    <source>
        <dbReference type="EMBL" id="SVE56021.1"/>
    </source>
</evidence>
<accession>A0A383EGY9</accession>
<organism evidence="1">
    <name type="scientific">marine metagenome</name>
    <dbReference type="NCBI Taxonomy" id="408172"/>
    <lineage>
        <taxon>unclassified sequences</taxon>
        <taxon>metagenomes</taxon>
        <taxon>ecological metagenomes</taxon>
    </lineage>
</organism>
<proteinExistence type="predicted"/>
<gene>
    <name evidence="1" type="ORF">METZ01_LOCUS508875</name>
</gene>
<name>A0A383EGY9_9ZZZZ</name>
<dbReference type="AlphaFoldDB" id="A0A383EGY9"/>
<reference evidence="1" key="1">
    <citation type="submission" date="2018-05" db="EMBL/GenBank/DDBJ databases">
        <authorList>
            <person name="Lanie J.A."/>
            <person name="Ng W.-L."/>
            <person name="Kazmierczak K.M."/>
            <person name="Andrzejewski T.M."/>
            <person name="Davidsen T.M."/>
            <person name="Wayne K.J."/>
            <person name="Tettelin H."/>
            <person name="Glass J.I."/>
            <person name="Rusch D."/>
            <person name="Podicherti R."/>
            <person name="Tsui H.-C.T."/>
            <person name="Winkler M.E."/>
        </authorList>
    </citation>
    <scope>NUCLEOTIDE SEQUENCE</scope>
</reference>
<protein>
    <submittedName>
        <fullName evidence="1">Uncharacterized protein</fullName>
    </submittedName>
</protein>